<keyword evidence="2" id="KW-0964">Secreted</keyword>
<dbReference type="PANTHER" id="PTHR24260:SF136">
    <property type="entry name" value="GH08193P-RELATED"/>
    <property type="match status" value="1"/>
</dbReference>
<evidence type="ECO:0000256" key="5">
    <source>
        <dbReference type="ARBA" id="ARBA00022729"/>
    </source>
</evidence>
<dbReference type="InterPro" id="IPR051333">
    <property type="entry name" value="CLIP_Serine_Protease"/>
</dbReference>
<keyword evidence="7" id="KW-0720">Serine protease</keyword>
<dbReference type="InterPro" id="IPR043504">
    <property type="entry name" value="Peptidase_S1_PA_chymotrypsin"/>
</dbReference>
<dbReference type="InterPro" id="IPR018114">
    <property type="entry name" value="TRYPSIN_HIS"/>
</dbReference>
<keyword evidence="5" id="KW-0732">Signal</keyword>
<dbReference type="InterPro" id="IPR001314">
    <property type="entry name" value="Peptidase_S1A"/>
</dbReference>
<evidence type="ECO:0000256" key="6">
    <source>
        <dbReference type="ARBA" id="ARBA00022801"/>
    </source>
</evidence>
<keyword evidence="8" id="KW-0391">Immunity</keyword>
<evidence type="ECO:0000256" key="8">
    <source>
        <dbReference type="ARBA" id="ARBA00022859"/>
    </source>
</evidence>
<evidence type="ECO:0000256" key="12">
    <source>
        <dbReference type="ARBA" id="ARBA00024195"/>
    </source>
</evidence>
<keyword evidence="3" id="KW-0399">Innate immunity</keyword>
<dbReference type="InterPro" id="IPR009003">
    <property type="entry name" value="Peptidase_S1_PA"/>
</dbReference>
<keyword evidence="11" id="KW-0325">Glycoprotein</keyword>
<keyword evidence="9" id="KW-0865">Zymogen</keyword>
<evidence type="ECO:0000256" key="10">
    <source>
        <dbReference type="ARBA" id="ARBA00023157"/>
    </source>
</evidence>
<evidence type="ECO:0000256" key="9">
    <source>
        <dbReference type="ARBA" id="ARBA00023145"/>
    </source>
</evidence>
<keyword evidence="6" id="KW-0378">Hydrolase</keyword>
<organism evidence="14">
    <name type="scientific">Corethrella appendiculata</name>
    <dbReference type="NCBI Taxonomy" id="1370023"/>
    <lineage>
        <taxon>Eukaryota</taxon>
        <taxon>Metazoa</taxon>
        <taxon>Ecdysozoa</taxon>
        <taxon>Arthropoda</taxon>
        <taxon>Hexapoda</taxon>
        <taxon>Insecta</taxon>
        <taxon>Pterygota</taxon>
        <taxon>Neoptera</taxon>
        <taxon>Endopterygota</taxon>
        <taxon>Diptera</taxon>
        <taxon>Nematocera</taxon>
        <taxon>Culicoidea</taxon>
        <taxon>Chaoboridae</taxon>
        <taxon>Corethrella</taxon>
    </lineage>
</organism>
<dbReference type="PROSITE" id="PS00134">
    <property type="entry name" value="TRYPSIN_HIS"/>
    <property type="match status" value="1"/>
</dbReference>
<evidence type="ECO:0000256" key="11">
    <source>
        <dbReference type="ARBA" id="ARBA00023180"/>
    </source>
</evidence>
<dbReference type="GO" id="GO:0004252">
    <property type="term" value="F:serine-type endopeptidase activity"/>
    <property type="evidence" value="ECO:0007669"/>
    <property type="project" value="InterPro"/>
</dbReference>
<dbReference type="FunFam" id="2.40.10.10:FF:000146">
    <property type="entry name" value="Serine protease 53"/>
    <property type="match status" value="1"/>
</dbReference>
<dbReference type="InterPro" id="IPR001254">
    <property type="entry name" value="Trypsin_dom"/>
</dbReference>
<evidence type="ECO:0000256" key="4">
    <source>
        <dbReference type="ARBA" id="ARBA00022670"/>
    </source>
</evidence>
<name>U5ETK5_9DIPT</name>
<evidence type="ECO:0000259" key="13">
    <source>
        <dbReference type="PROSITE" id="PS50240"/>
    </source>
</evidence>
<dbReference type="GO" id="GO:0005576">
    <property type="term" value="C:extracellular region"/>
    <property type="evidence" value="ECO:0007669"/>
    <property type="project" value="UniProtKB-SubCell"/>
</dbReference>
<comment type="subcellular location">
    <subcellularLocation>
        <location evidence="1">Secreted</location>
    </subcellularLocation>
</comment>
<evidence type="ECO:0000256" key="2">
    <source>
        <dbReference type="ARBA" id="ARBA00022525"/>
    </source>
</evidence>
<dbReference type="FunFam" id="2.40.10.10:FF:000028">
    <property type="entry name" value="Serine protease easter"/>
    <property type="match status" value="1"/>
</dbReference>
<feature type="non-terminal residue" evidence="14">
    <location>
        <position position="1"/>
    </location>
</feature>
<evidence type="ECO:0000256" key="7">
    <source>
        <dbReference type="ARBA" id="ARBA00022825"/>
    </source>
</evidence>
<feature type="domain" description="Peptidase S1" evidence="13">
    <location>
        <begin position="262"/>
        <end position="507"/>
    </location>
</feature>
<dbReference type="Gene3D" id="2.40.10.10">
    <property type="entry name" value="Trypsin-like serine proteases"/>
    <property type="match status" value="3"/>
</dbReference>
<keyword evidence="4 14" id="KW-0645">Protease</keyword>
<keyword evidence="10" id="KW-1015">Disulfide bond</keyword>
<dbReference type="PRINTS" id="PR00722">
    <property type="entry name" value="CHYMOTRYPSIN"/>
</dbReference>
<dbReference type="CDD" id="cd00190">
    <property type="entry name" value="Tryp_SPc"/>
    <property type="match status" value="2"/>
</dbReference>
<sequence>YEFVCGGSLISDRMILTAAHCAYPTDSSKEISIDQVEIQLGKYFLNQIEPNAQKFGVQKIIIHENYNPNNFSHDIALFELSQAVAFTDYIQPVCLWEEENAGDVKSSGFVVGWGLNEHRKMSENLQEISVPIVDFKECLYSNRDFYGNFLSDYVFCGGYRNGTNVCNGDSGSGMYFEIDYKWQIRGIVSFGELLSDGSNICDITQYAVYIDIAKYLNWIKLNGKLFNTANSRTSIDSAATILHRNYQLVNSPNCGQNNYPKNFGESLKPIFLTYPWMALIEFQRKNESDSSENIYKCFGSLINENYILTTASCTSAPLVITHVIVGDFNLNTSPDCFKNGDFDELKCTNLEQRIPIHSIVRHENYHPKKHYNDIALIRLKIPVDFAQENIKPICLPLKNRKHPSYIATGWTRELILRNISESLQRANVYRIDTATCIKQTNWSNINQTQHICTADFTNSPSDCRKFFSGTTLQSIDLIDNQEKYTLNGLLSFGSRDCSNKKPDIYTN</sequence>
<reference evidence="14" key="1">
    <citation type="journal article" date="2014" name="Insect Biochem. Mol. Biol.">
        <title>An insight into the sialome of the frog biting fly, Corethrella appendiculata.</title>
        <authorList>
            <person name="Ribeiro J.M.C."/>
            <person name="Chagas A.C."/>
            <person name="Pham V.M."/>
            <person name="Lounibos L.P."/>
            <person name="Calvo E."/>
        </authorList>
    </citation>
    <scope>NUCLEOTIDE SEQUENCE</scope>
    <source>
        <tissue evidence="14">Salivary glands</tissue>
    </source>
</reference>
<evidence type="ECO:0000256" key="1">
    <source>
        <dbReference type="ARBA" id="ARBA00004613"/>
    </source>
</evidence>
<dbReference type="GO" id="GO:0045087">
    <property type="term" value="P:innate immune response"/>
    <property type="evidence" value="ECO:0007669"/>
    <property type="project" value="UniProtKB-KW"/>
</dbReference>
<feature type="domain" description="Peptidase S1" evidence="13">
    <location>
        <begin position="1"/>
        <end position="224"/>
    </location>
</feature>
<feature type="non-terminal residue" evidence="14">
    <location>
        <position position="507"/>
    </location>
</feature>
<evidence type="ECO:0000256" key="3">
    <source>
        <dbReference type="ARBA" id="ARBA00022588"/>
    </source>
</evidence>
<dbReference type="AlphaFoldDB" id="U5ETK5"/>
<proteinExistence type="evidence at transcript level"/>
<accession>U5ETK5</accession>
<comment type="similarity">
    <text evidence="12">Belongs to the peptidase S1 family. CLIP subfamily.</text>
</comment>
<dbReference type="EMBL" id="GANO01004330">
    <property type="protein sequence ID" value="JAB55541.1"/>
    <property type="molecule type" value="mRNA"/>
</dbReference>
<dbReference type="SUPFAM" id="SSF50494">
    <property type="entry name" value="Trypsin-like serine proteases"/>
    <property type="match status" value="2"/>
</dbReference>
<evidence type="ECO:0000313" key="14">
    <source>
        <dbReference type="EMBL" id="JAB55541.1"/>
    </source>
</evidence>
<dbReference type="PANTHER" id="PTHR24260">
    <property type="match status" value="1"/>
</dbReference>
<protein>
    <submittedName>
        <fullName evidence="14">Putative trypsin-like serine protease</fullName>
    </submittedName>
</protein>
<dbReference type="PROSITE" id="PS50240">
    <property type="entry name" value="TRYPSIN_DOM"/>
    <property type="match status" value="2"/>
</dbReference>
<dbReference type="SMART" id="SM00020">
    <property type="entry name" value="Tryp_SPc"/>
    <property type="match status" value="2"/>
</dbReference>
<dbReference type="Pfam" id="PF00089">
    <property type="entry name" value="Trypsin"/>
    <property type="match status" value="2"/>
</dbReference>
<dbReference type="GO" id="GO:0006508">
    <property type="term" value="P:proteolysis"/>
    <property type="evidence" value="ECO:0007669"/>
    <property type="project" value="UniProtKB-KW"/>
</dbReference>